<evidence type="ECO:0000313" key="2">
    <source>
        <dbReference type="Proteomes" id="UP000790377"/>
    </source>
</evidence>
<keyword evidence="2" id="KW-1185">Reference proteome</keyword>
<protein>
    <submittedName>
        <fullName evidence="1">Uncharacterized protein</fullName>
    </submittedName>
</protein>
<organism evidence="1 2">
    <name type="scientific">Hygrophoropsis aurantiaca</name>
    <dbReference type="NCBI Taxonomy" id="72124"/>
    <lineage>
        <taxon>Eukaryota</taxon>
        <taxon>Fungi</taxon>
        <taxon>Dikarya</taxon>
        <taxon>Basidiomycota</taxon>
        <taxon>Agaricomycotina</taxon>
        <taxon>Agaricomycetes</taxon>
        <taxon>Agaricomycetidae</taxon>
        <taxon>Boletales</taxon>
        <taxon>Coniophorineae</taxon>
        <taxon>Hygrophoropsidaceae</taxon>
        <taxon>Hygrophoropsis</taxon>
    </lineage>
</organism>
<reference evidence="1" key="1">
    <citation type="journal article" date="2021" name="New Phytol.">
        <title>Evolutionary innovations through gain and loss of genes in the ectomycorrhizal Boletales.</title>
        <authorList>
            <person name="Wu G."/>
            <person name="Miyauchi S."/>
            <person name="Morin E."/>
            <person name="Kuo A."/>
            <person name="Drula E."/>
            <person name="Varga T."/>
            <person name="Kohler A."/>
            <person name="Feng B."/>
            <person name="Cao Y."/>
            <person name="Lipzen A."/>
            <person name="Daum C."/>
            <person name="Hundley H."/>
            <person name="Pangilinan J."/>
            <person name="Johnson J."/>
            <person name="Barry K."/>
            <person name="LaButti K."/>
            <person name="Ng V."/>
            <person name="Ahrendt S."/>
            <person name="Min B."/>
            <person name="Choi I.G."/>
            <person name="Park H."/>
            <person name="Plett J.M."/>
            <person name="Magnuson J."/>
            <person name="Spatafora J.W."/>
            <person name="Nagy L.G."/>
            <person name="Henrissat B."/>
            <person name="Grigoriev I.V."/>
            <person name="Yang Z.L."/>
            <person name="Xu J."/>
            <person name="Martin F.M."/>
        </authorList>
    </citation>
    <scope>NUCLEOTIDE SEQUENCE</scope>
    <source>
        <strain evidence="1">ATCC 28755</strain>
    </source>
</reference>
<gene>
    <name evidence="1" type="ORF">BJ138DRAFT_1107500</name>
</gene>
<dbReference type="EMBL" id="MU268838">
    <property type="protein sequence ID" value="KAH7903648.1"/>
    <property type="molecule type" value="Genomic_DNA"/>
</dbReference>
<dbReference type="Proteomes" id="UP000790377">
    <property type="component" value="Unassembled WGS sequence"/>
</dbReference>
<sequence length="275" mass="30071">MLFNLLTTALFCAFATTAVHAHNYTVEVTGGGGHKTSYTGTLPVFVPCDTCQPLKRRAMIRCGCKHLGATLWSDPYPWDFPSKGPGRSKMRVGSRCAVLASNLCVVRTSEPVNTINDLYFVVCGYGRYGVGSQHFLNAARRALGSELLGTVSLRTYANESREIEIESVSSELVESEGRSRQIKDCADLWIHCVSDTSLSPESVQLSKMISKSTDTPSTKARYIPHPSPDYDNDSSTVIAHQAHANFDFDFGVSRLSDGTHEGLRAWVDDAIVPLS</sequence>
<name>A0ACB7ZSC2_9AGAM</name>
<comment type="caution">
    <text evidence="1">The sequence shown here is derived from an EMBL/GenBank/DDBJ whole genome shotgun (WGS) entry which is preliminary data.</text>
</comment>
<evidence type="ECO:0000313" key="1">
    <source>
        <dbReference type="EMBL" id="KAH7903648.1"/>
    </source>
</evidence>
<proteinExistence type="predicted"/>
<accession>A0ACB7ZSC2</accession>